<evidence type="ECO:0000256" key="1">
    <source>
        <dbReference type="SAM" id="MobiDB-lite"/>
    </source>
</evidence>
<evidence type="ECO:0000313" key="3">
    <source>
        <dbReference type="Proteomes" id="UP000603141"/>
    </source>
</evidence>
<feature type="compositionally biased region" description="Basic and acidic residues" evidence="1">
    <location>
        <begin position="111"/>
        <end position="123"/>
    </location>
</feature>
<dbReference type="AlphaFoldDB" id="A0A934VXB8"/>
<feature type="compositionally biased region" description="Polar residues" evidence="1">
    <location>
        <begin position="80"/>
        <end position="107"/>
    </location>
</feature>
<dbReference type="RefSeq" id="WP_200272028.1">
    <property type="nucleotide sequence ID" value="NZ_JAENIJ010000025.1"/>
</dbReference>
<dbReference type="EMBL" id="JAENIJ010000025">
    <property type="protein sequence ID" value="MBK1883658.1"/>
    <property type="molecule type" value="Genomic_DNA"/>
</dbReference>
<gene>
    <name evidence="2" type="ORF">JIN85_14650</name>
</gene>
<feature type="region of interest" description="Disordered" evidence="1">
    <location>
        <begin position="62"/>
        <end position="156"/>
    </location>
</feature>
<name>A0A934VXB8_9BACT</name>
<organism evidence="2 3">
    <name type="scientific">Luteolibacter pohnpeiensis</name>
    <dbReference type="NCBI Taxonomy" id="454153"/>
    <lineage>
        <taxon>Bacteria</taxon>
        <taxon>Pseudomonadati</taxon>
        <taxon>Verrucomicrobiota</taxon>
        <taxon>Verrucomicrobiia</taxon>
        <taxon>Verrucomicrobiales</taxon>
        <taxon>Verrucomicrobiaceae</taxon>
        <taxon>Luteolibacter</taxon>
    </lineage>
</organism>
<feature type="compositionally biased region" description="Basic and acidic residues" evidence="1">
    <location>
        <begin position="133"/>
        <end position="143"/>
    </location>
</feature>
<reference evidence="2" key="1">
    <citation type="submission" date="2021-01" db="EMBL/GenBank/DDBJ databases">
        <title>Modified the classification status of verrucomicrobia.</title>
        <authorList>
            <person name="Feng X."/>
        </authorList>
    </citation>
    <scope>NUCLEOTIDE SEQUENCE</scope>
    <source>
        <strain evidence="2">KCTC 22041</strain>
    </source>
</reference>
<evidence type="ECO:0000313" key="2">
    <source>
        <dbReference type="EMBL" id="MBK1883658.1"/>
    </source>
</evidence>
<dbReference type="Proteomes" id="UP000603141">
    <property type="component" value="Unassembled WGS sequence"/>
</dbReference>
<accession>A0A934VXB8</accession>
<feature type="compositionally biased region" description="Polar residues" evidence="1">
    <location>
        <begin position="144"/>
        <end position="156"/>
    </location>
</feature>
<proteinExistence type="predicted"/>
<keyword evidence="3" id="KW-1185">Reference proteome</keyword>
<sequence>MPVETVIRLEDLPSFIEEIIMKINDGCAAAVERGVQVELPAEITITATIIKDWQLLDIVSNQEMNGNEEQGGGSEEVADSTESGIQTRNGSTTQDESGTTKSNSTVNAKEIGNRSGEEKRAAEEAQSATTEGNRTDERVRETNNAHNQKGQIIYNS</sequence>
<comment type="caution">
    <text evidence="2">The sequence shown here is derived from an EMBL/GenBank/DDBJ whole genome shotgun (WGS) entry which is preliminary data.</text>
</comment>
<protein>
    <submittedName>
        <fullName evidence="2">Uncharacterized protein</fullName>
    </submittedName>
</protein>